<dbReference type="HOGENOM" id="CLU_038616_0_0_1"/>
<feature type="compositionally biased region" description="Low complexity" evidence="1">
    <location>
        <begin position="185"/>
        <end position="194"/>
    </location>
</feature>
<feature type="region of interest" description="Disordered" evidence="1">
    <location>
        <begin position="254"/>
        <end position="276"/>
    </location>
</feature>
<sequence length="388" mass="41333">MTEVICPLDARGIVAPLLPSLPSAAIASEPATAILPLLTPILRQRVQFLSASSSEPWIRLLSYDAVKAARLVEIARSTRLEPHPLSGEVEIDWDSAGAGNGGDVQIRYQRIDIETLQALVLLRDLDLVFRLVYCETDNEGGGSGWRVGEVSIPDTPDAFASFGGYQSAAEAERAFAGTGAGAGAGAATTKTSADQDTDDEDDDYWAQYDATPARTPAVKRSPAPLPTAAATSTQQSTETEADDAYFAQYDTVQPAMDSHDPDEDVGEPAIATPPIGFGRPTAVLTLERAVNGNTNGNDAGEDNERLANLIHPRPASASSQSSSSGSAAVAKLEHSADKRERGEFGVKQHVSRSIKSLFMLARASGIDREEFEQLVKTELDMLAMMEDD</sequence>
<feature type="compositionally biased region" description="Basic and acidic residues" evidence="1">
    <location>
        <begin position="331"/>
        <end position="344"/>
    </location>
</feature>
<feature type="region of interest" description="Disordered" evidence="1">
    <location>
        <begin position="179"/>
        <end position="240"/>
    </location>
</feature>
<dbReference type="GeneID" id="25977095"/>
<reference evidence="2 3" key="1">
    <citation type="journal article" date="2011" name="Proc. Natl. Acad. Sci. U.S.A.">
        <title>Genome and transcriptome analyses of the mountain pine beetle-fungal symbiont Grosmannia clavigera, a lodgepole pine pathogen.</title>
        <authorList>
            <person name="DiGuistini S."/>
            <person name="Wang Y."/>
            <person name="Liao N.Y."/>
            <person name="Taylor G."/>
            <person name="Tanguay P."/>
            <person name="Feau N."/>
            <person name="Henrissat B."/>
            <person name="Chan S.K."/>
            <person name="Hesse-Orce U."/>
            <person name="Alamouti S.M."/>
            <person name="Tsui C.K.M."/>
            <person name="Docking R.T."/>
            <person name="Levasseur A."/>
            <person name="Haridas S."/>
            <person name="Robertson G."/>
            <person name="Birol I."/>
            <person name="Holt R.A."/>
            <person name="Marra M.A."/>
            <person name="Hamelin R.C."/>
            <person name="Hirst M."/>
            <person name="Jones S.J.M."/>
            <person name="Bohlmann J."/>
            <person name="Breuil C."/>
        </authorList>
    </citation>
    <scope>NUCLEOTIDE SEQUENCE [LARGE SCALE GENOMIC DNA]</scope>
    <source>
        <strain evidence="3">kw1407 / UAMH 11150</strain>
    </source>
</reference>
<feature type="compositionally biased region" description="Acidic residues" evidence="1">
    <location>
        <begin position="195"/>
        <end position="204"/>
    </location>
</feature>
<organism evidence="3">
    <name type="scientific">Grosmannia clavigera (strain kw1407 / UAMH 11150)</name>
    <name type="common">Blue stain fungus</name>
    <name type="synonym">Graphiocladiella clavigera</name>
    <dbReference type="NCBI Taxonomy" id="655863"/>
    <lineage>
        <taxon>Eukaryota</taxon>
        <taxon>Fungi</taxon>
        <taxon>Dikarya</taxon>
        <taxon>Ascomycota</taxon>
        <taxon>Pezizomycotina</taxon>
        <taxon>Sordariomycetes</taxon>
        <taxon>Sordariomycetidae</taxon>
        <taxon>Ophiostomatales</taxon>
        <taxon>Ophiostomataceae</taxon>
        <taxon>Leptographium</taxon>
    </lineage>
</organism>
<proteinExistence type="predicted"/>
<dbReference type="eggNOG" id="ENOG502RZZS">
    <property type="taxonomic scope" value="Eukaryota"/>
</dbReference>
<keyword evidence="3" id="KW-1185">Reference proteome</keyword>
<dbReference type="AlphaFoldDB" id="F0XD84"/>
<dbReference type="EMBL" id="GL629765">
    <property type="protein sequence ID" value="EFX03466.1"/>
    <property type="molecule type" value="Genomic_DNA"/>
</dbReference>
<feature type="region of interest" description="Disordered" evidence="1">
    <location>
        <begin position="313"/>
        <end position="344"/>
    </location>
</feature>
<evidence type="ECO:0000313" key="2">
    <source>
        <dbReference type="EMBL" id="EFX03466.1"/>
    </source>
</evidence>
<feature type="compositionally biased region" description="Low complexity" evidence="1">
    <location>
        <begin position="315"/>
        <end position="330"/>
    </location>
</feature>
<dbReference type="Proteomes" id="UP000007796">
    <property type="component" value="Unassembled WGS sequence"/>
</dbReference>
<protein>
    <submittedName>
        <fullName evidence="2">Uncharacterized protein</fullName>
    </submittedName>
</protein>
<dbReference type="OrthoDB" id="5578001at2759"/>
<gene>
    <name evidence="2" type="ORF">CMQ_394</name>
</gene>
<feature type="compositionally biased region" description="Low complexity" evidence="1">
    <location>
        <begin position="227"/>
        <end position="238"/>
    </location>
</feature>
<name>F0XD84_GROCL</name>
<evidence type="ECO:0000256" key="1">
    <source>
        <dbReference type="SAM" id="MobiDB-lite"/>
    </source>
</evidence>
<dbReference type="InParanoid" id="F0XD84"/>
<accession>F0XD84</accession>
<dbReference type="STRING" id="655863.F0XD84"/>
<dbReference type="RefSeq" id="XP_014172948.1">
    <property type="nucleotide sequence ID" value="XM_014317473.1"/>
</dbReference>
<evidence type="ECO:0000313" key="3">
    <source>
        <dbReference type="Proteomes" id="UP000007796"/>
    </source>
</evidence>